<dbReference type="GO" id="GO:0044773">
    <property type="term" value="P:mitotic DNA damage checkpoint signaling"/>
    <property type="evidence" value="ECO:0007669"/>
    <property type="project" value="TreeGrafter"/>
</dbReference>
<feature type="binding site" evidence="3">
    <location>
        <position position="452"/>
    </location>
    <ligand>
        <name>ATP</name>
        <dbReference type="ChEBI" id="CHEBI:30616"/>
    </ligand>
</feature>
<dbReference type="InterPro" id="IPR011009">
    <property type="entry name" value="Kinase-like_dom_sf"/>
</dbReference>
<accession>A0A8K0W200</accession>
<dbReference type="PROSITE" id="PS50011">
    <property type="entry name" value="PROTEIN_KINASE_DOM"/>
    <property type="match status" value="2"/>
</dbReference>
<dbReference type="PANTHER" id="PTHR44167:SF24">
    <property type="entry name" value="SERINE_THREONINE-PROTEIN KINASE CHK2"/>
    <property type="match status" value="1"/>
</dbReference>
<evidence type="ECO:0000256" key="3">
    <source>
        <dbReference type="PROSITE-ProRule" id="PRU10141"/>
    </source>
</evidence>
<evidence type="ECO:0000259" key="4">
    <source>
        <dbReference type="PROSITE" id="PS50011"/>
    </source>
</evidence>
<dbReference type="InterPro" id="IPR017441">
    <property type="entry name" value="Protein_kinase_ATP_BS"/>
</dbReference>
<name>A0A8K0W200_9PLEO</name>
<dbReference type="GO" id="GO:0004674">
    <property type="term" value="F:protein serine/threonine kinase activity"/>
    <property type="evidence" value="ECO:0007669"/>
    <property type="project" value="TreeGrafter"/>
</dbReference>
<dbReference type="Proteomes" id="UP000813461">
    <property type="component" value="Unassembled WGS sequence"/>
</dbReference>
<evidence type="ECO:0000256" key="2">
    <source>
        <dbReference type="ARBA" id="ARBA00022840"/>
    </source>
</evidence>
<dbReference type="SUPFAM" id="SSF56112">
    <property type="entry name" value="Protein kinase-like (PK-like)"/>
    <property type="match status" value="2"/>
</dbReference>
<dbReference type="Pfam" id="PF20233">
    <property type="entry name" value="DUF6590"/>
    <property type="match status" value="1"/>
</dbReference>
<dbReference type="PROSITE" id="PS00107">
    <property type="entry name" value="PROTEIN_KINASE_ATP"/>
    <property type="match status" value="2"/>
</dbReference>
<dbReference type="Pfam" id="PF00069">
    <property type="entry name" value="Pkinase"/>
    <property type="match status" value="2"/>
</dbReference>
<dbReference type="GO" id="GO:0005634">
    <property type="term" value="C:nucleus"/>
    <property type="evidence" value="ECO:0007669"/>
    <property type="project" value="TreeGrafter"/>
</dbReference>
<dbReference type="InterPro" id="IPR000719">
    <property type="entry name" value="Prot_kinase_dom"/>
</dbReference>
<evidence type="ECO:0000313" key="5">
    <source>
        <dbReference type="EMBL" id="KAH7091475.1"/>
    </source>
</evidence>
<proteinExistence type="predicted"/>
<keyword evidence="5" id="KW-0418">Kinase</keyword>
<dbReference type="AlphaFoldDB" id="A0A8K0W200"/>
<dbReference type="SMART" id="SM00220">
    <property type="entry name" value="S_TKc"/>
    <property type="match status" value="2"/>
</dbReference>
<feature type="domain" description="Protein kinase" evidence="4">
    <location>
        <begin position="423"/>
        <end position="701"/>
    </location>
</feature>
<dbReference type="OrthoDB" id="3795556at2759"/>
<sequence length="954" mass="108782">MLSIEHGVDYEDVEEANLPYTHVRNLGHGQSGNVEEVKDQLTGQVYARKTIRIVGPSREKAERMRVFRNEIGIIRGLESHRHIISVHATYATKRYFGILLQPVASEGDLEEFLTEFKERTHEADIHQLLSARAAGVITILSAFGCLASGLAFMHGRRIRHKDIKPRNILVHEGRMLYTDFGYSFDSNGFTRTTTEGLHGFLTRRYSAPEVIKCEPRNSKSDVFSLGCVFLEMLSALTQWLICNEEQLYSDILESVHQQLRTINVPSQLAILPDLITSMMLQDQRNRPMARQICDLTTCHVSFSCVECRLETPPNTESYRSEASALRADHSYEQSPVYNPSSDFHTTTHPHQPFPHGRNALVSRNLNAQIGSTPASHHYPEFNQSYNVRDRKFFQTQHSEDTQEDLSLEENQDYLVEDDKRLPLKYVNFLGKGNNSFVVKVLDTKTGAVFAKKFIRYPGAKARVKHEDCFNNEVSITRSLKGQRHIVQLFATYITKREFGLILQPAADGGNLANYLFHYEEVMDHQARGSDFATMTVALERAFGCLANALAFIHTQEICHGEIKPENILMHGNYVVITDFGASRNARLPGMAVTEGVVDFQTRRYSAPEVLKNEKQSFEADVYSMGCVFLEVYCKLTPMMQYDGNSCFSHIMDSLHDTIHATPVSERVDFLKKIIVSMTLQERKQRPSIDKIYQVIAQEDGFCCEDCRNESKRISAYSCTKWEWSFKQQLYHCYLLNEAGVKIGEKWYGNPPTIIMYPVGGPSDELRHSSISDLSFHESEAAESSRYRRVKAASRADFFQPGRVFKMLWSEPASDTNRSRNSSYDSVEQNTAGDYNEIRRFVVVRNKGLYSQCIRIQPYRRRRSASRGADKRIIPGSVSVIHTSLIAPEPSEEENITKNPIRVIPEKGQDLRPESRLNFSKQNFVEHKVKVVNIGMIVPESLYLVTHYFEEAIGG</sequence>
<keyword evidence="5" id="KW-0808">Transferase</keyword>
<evidence type="ECO:0000256" key="1">
    <source>
        <dbReference type="ARBA" id="ARBA00022741"/>
    </source>
</evidence>
<keyword evidence="1 3" id="KW-0547">Nucleotide-binding</keyword>
<dbReference type="InterPro" id="IPR046497">
    <property type="entry name" value="DUF6590"/>
</dbReference>
<dbReference type="Gene3D" id="1.10.510.10">
    <property type="entry name" value="Transferase(Phosphotransferase) domain 1"/>
    <property type="match status" value="2"/>
</dbReference>
<keyword evidence="2 3" id="KW-0067">ATP-binding</keyword>
<organism evidence="5 6">
    <name type="scientific">Paraphoma chrysanthemicola</name>
    <dbReference type="NCBI Taxonomy" id="798071"/>
    <lineage>
        <taxon>Eukaryota</taxon>
        <taxon>Fungi</taxon>
        <taxon>Dikarya</taxon>
        <taxon>Ascomycota</taxon>
        <taxon>Pezizomycotina</taxon>
        <taxon>Dothideomycetes</taxon>
        <taxon>Pleosporomycetidae</taxon>
        <taxon>Pleosporales</taxon>
        <taxon>Pleosporineae</taxon>
        <taxon>Phaeosphaeriaceae</taxon>
        <taxon>Paraphoma</taxon>
    </lineage>
</organism>
<evidence type="ECO:0000313" key="6">
    <source>
        <dbReference type="Proteomes" id="UP000813461"/>
    </source>
</evidence>
<feature type="binding site" evidence="3">
    <location>
        <position position="49"/>
    </location>
    <ligand>
        <name>ATP</name>
        <dbReference type="ChEBI" id="CHEBI:30616"/>
    </ligand>
</feature>
<dbReference type="Gene3D" id="3.30.200.20">
    <property type="entry name" value="Phosphorylase Kinase, domain 1"/>
    <property type="match status" value="2"/>
</dbReference>
<dbReference type="GO" id="GO:0005524">
    <property type="term" value="F:ATP binding"/>
    <property type="evidence" value="ECO:0007669"/>
    <property type="project" value="UniProtKB-UniRule"/>
</dbReference>
<keyword evidence="6" id="KW-1185">Reference proteome</keyword>
<protein>
    <submittedName>
        <fullName evidence="5">Kinase-like domain-containing protein</fullName>
    </submittedName>
</protein>
<gene>
    <name evidence="5" type="ORF">FB567DRAFT_626010</name>
</gene>
<reference evidence="5" key="1">
    <citation type="journal article" date="2021" name="Nat. Commun.">
        <title>Genetic determinants of endophytism in the Arabidopsis root mycobiome.</title>
        <authorList>
            <person name="Mesny F."/>
            <person name="Miyauchi S."/>
            <person name="Thiergart T."/>
            <person name="Pickel B."/>
            <person name="Atanasova L."/>
            <person name="Karlsson M."/>
            <person name="Huettel B."/>
            <person name="Barry K.W."/>
            <person name="Haridas S."/>
            <person name="Chen C."/>
            <person name="Bauer D."/>
            <person name="Andreopoulos W."/>
            <person name="Pangilinan J."/>
            <person name="LaButti K."/>
            <person name="Riley R."/>
            <person name="Lipzen A."/>
            <person name="Clum A."/>
            <person name="Drula E."/>
            <person name="Henrissat B."/>
            <person name="Kohler A."/>
            <person name="Grigoriev I.V."/>
            <person name="Martin F.M."/>
            <person name="Hacquard S."/>
        </authorList>
    </citation>
    <scope>NUCLEOTIDE SEQUENCE</scope>
    <source>
        <strain evidence="5">MPI-SDFR-AT-0120</strain>
    </source>
</reference>
<dbReference type="InterPro" id="IPR008271">
    <property type="entry name" value="Ser/Thr_kinase_AS"/>
</dbReference>
<dbReference type="PANTHER" id="PTHR44167">
    <property type="entry name" value="OVARIAN-SPECIFIC SERINE/THREONINE-PROTEIN KINASE LOK-RELATED"/>
    <property type="match status" value="1"/>
</dbReference>
<dbReference type="PROSITE" id="PS00108">
    <property type="entry name" value="PROTEIN_KINASE_ST"/>
    <property type="match status" value="1"/>
</dbReference>
<dbReference type="CDD" id="cd00180">
    <property type="entry name" value="PKc"/>
    <property type="match status" value="2"/>
</dbReference>
<dbReference type="EMBL" id="JAGMVJ010000004">
    <property type="protein sequence ID" value="KAH7091475.1"/>
    <property type="molecule type" value="Genomic_DNA"/>
</dbReference>
<comment type="caution">
    <text evidence="5">The sequence shown here is derived from an EMBL/GenBank/DDBJ whole genome shotgun (WGS) entry which is preliminary data.</text>
</comment>
<feature type="domain" description="Protein kinase" evidence="4">
    <location>
        <begin position="20"/>
        <end position="302"/>
    </location>
</feature>
<dbReference type="GO" id="GO:0005737">
    <property type="term" value="C:cytoplasm"/>
    <property type="evidence" value="ECO:0007669"/>
    <property type="project" value="TreeGrafter"/>
</dbReference>